<feature type="chain" id="PRO_5045122662" description="Copper amine oxidase-like N-terminal domain-containing protein" evidence="1">
    <location>
        <begin position="24"/>
        <end position="385"/>
    </location>
</feature>
<evidence type="ECO:0000259" key="2">
    <source>
        <dbReference type="Pfam" id="PF07833"/>
    </source>
</evidence>
<gene>
    <name evidence="3" type="ORF">PAECIP111893_03496</name>
</gene>
<dbReference type="RefSeq" id="WP_236343844.1">
    <property type="nucleotide sequence ID" value="NZ_CAKMMF010000020.1"/>
</dbReference>
<proteinExistence type="predicted"/>
<dbReference type="InterPro" id="IPR036582">
    <property type="entry name" value="Mao_N_sf"/>
</dbReference>
<dbReference type="Pfam" id="PF07833">
    <property type="entry name" value="Cu_amine_oxidN1"/>
    <property type="match status" value="1"/>
</dbReference>
<dbReference type="Gene3D" id="3.30.457.10">
    <property type="entry name" value="Copper amine oxidase-like, N-terminal domain"/>
    <property type="match status" value="1"/>
</dbReference>
<protein>
    <recommendedName>
        <fullName evidence="2">Copper amine oxidase-like N-terminal domain-containing protein</fullName>
    </recommendedName>
</protein>
<accession>A0ABN8GP27</accession>
<reference evidence="3" key="1">
    <citation type="submission" date="2022-01" db="EMBL/GenBank/DDBJ databases">
        <authorList>
            <person name="Criscuolo A."/>
        </authorList>
    </citation>
    <scope>NUCLEOTIDE SEQUENCE</scope>
    <source>
        <strain evidence="3">CIP111893</strain>
    </source>
</reference>
<dbReference type="SUPFAM" id="SSF55383">
    <property type="entry name" value="Copper amine oxidase, domain N"/>
    <property type="match status" value="1"/>
</dbReference>
<keyword evidence="4" id="KW-1185">Reference proteome</keyword>
<organism evidence="3 4">
    <name type="scientific">Paenibacillus plantiphilus</name>
    <dbReference type="NCBI Taxonomy" id="2905650"/>
    <lineage>
        <taxon>Bacteria</taxon>
        <taxon>Bacillati</taxon>
        <taxon>Bacillota</taxon>
        <taxon>Bacilli</taxon>
        <taxon>Bacillales</taxon>
        <taxon>Paenibacillaceae</taxon>
        <taxon>Paenibacillus</taxon>
    </lineage>
</organism>
<evidence type="ECO:0000256" key="1">
    <source>
        <dbReference type="SAM" id="SignalP"/>
    </source>
</evidence>
<dbReference type="Proteomes" id="UP000838686">
    <property type="component" value="Unassembled WGS sequence"/>
</dbReference>
<sequence>MKRKLVTALFTFALFLSFGYAVHAESLQNTYEDVTEADLKNSMILSPESAKGFVNGQQVAAVQPILKDGRTLVPLRFISEGFGAKVDFNSKNQSITIVHNGKTISLKLGSKNVSINGQTKRMDVVTRIQNNVTYIPLRDIGEALNKKVVYLQKKEYQSYSLIVLRDHNATAIEHLNLTRVLDLLYQGKAVVYSDRYMVVIKENGKLWISDLSPKFALSFIPFAYKKYIETPNETKLGDIWFKTETSQFYVNHAWDTTEEYMLYRVNGEEISRVAIDKAQIKNVKTYQDDVYYLATYDYGIMDPPGISNLRKATQSNGKWSVTYVGEPGFYYGYDMNGKAYEWSIDSSGITTYGWNRLGETQEERLQSLGYYRIDLNGQHHTLVKS</sequence>
<evidence type="ECO:0000313" key="4">
    <source>
        <dbReference type="Proteomes" id="UP000838686"/>
    </source>
</evidence>
<evidence type="ECO:0000313" key="3">
    <source>
        <dbReference type="EMBL" id="CAH1212189.1"/>
    </source>
</evidence>
<keyword evidence="1" id="KW-0732">Signal</keyword>
<feature type="domain" description="Copper amine oxidase-like N-terminal" evidence="2">
    <location>
        <begin position="54"/>
        <end position="153"/>
    </location>
</feature>
<comment type="caution">
    <text evidence="3">The sequence shown here is derived from an EMBL/GenBank/DDBJ whole genome shotgun (WGS) entry which is preliminary data.</text>
</comment>
<dbReference type="InterPro" id="IPR012854">
    <property type="entry name" value="Cu_amine_oxidase-like_N"/>
</dbReference>
<dbReference type="EMBL" id="CAKMMF010000020">
    <property type="protein sequence ID" value="CAH1212189.1"/>
    <property type="molecule type" value="Genomic_DNA"/>
</dbReference>
<feature type="signal peptide" evidence="1">
    <location>
        <begin position="1"/>
        <end position="23"/>
    </location>
</feature>
<name>A0ABN8GP27_9BACL</name>